<dbReference type="AlphaFoldDB" id="A0A0V0GU59"/>
<proteinExistence type="predicted"/>
<evidence type="ECO:0000313" key="1">
    <source>
        <dbReference type="EMBL" id="JAP11732.1"/>
    </source>
</evidence>
<feature type="non-terminal residue" evidence="1">
    <location>
        <position position="1"/>
    </location>
</feature>
<reference evidence="1" key="1">
    <citation type="submission" date="2015-12" db="EMBL/GenBank/DDBJ databases">
        <title>Gene expression during late stages of embryo sac development: a critical building block for successful pollen-pistil interactions.</title>
        <authorList>
            <person name="Liu Y."/>
            <person name="Joly V."/>
            <person name="Sabar M."/>
            <person name="Matton D.P."/>
        </authorList>
    </citation>
    <scope>NUCLEOTIDE SEQUENCE</scope>
</reference>
<dbReference type="EMBL" id="GEDG01030795">
    <property type="protein sequence ID" value="JAP11732.1"/>
    <property type="molecule type" value="Transcribed_RNA"/>
</dbReference>
<accession>A0A0V0GU59</accession>
<name>A0A0V0GU59_SOLCH</name>
<organism evidence="1">
    <name type="scientific">Solanum chacoense</name>
    <name type="common">Chaco potato</name>
    <dbReference type="NCBI Taxonomy" id="4108"/>
    <lineage>
        <taxon>Eukaryota</taxon>
        <taxon>Viridiplantae</taxon>
        <taxon>Streptophyta</taxon>
        <taxon>Embryophyta</taxon>
        <taxon>Tracheophyta</taxon>
        <taxon>Spermatophyta</taxon>
        <taxon>Magnoliopsida</taxon>
        <taxon>eudicotyledons</taxon>
        <taxon>Gunneridae</taxon>
        <taxon>Pentapetalae</taxon>
        <taxon>asterids</taxon>
        <taxon>lamiids</taxon>
        <taxon>Solanales</taxon>
        <taxon>Solanaceae</taxon>
        <taxon>Solanoideae</taxon>
        <taxon>Solaneae</taxon>
        <taxon>Solanum</taxon>
    </lineage>
</organism>
<sequence>GVPFILRGHNSWKLVQSEHRLFLRFLLRELLALLIKLLRSFEQNKIDYCSRDFSCNRGTRMIRFSHFKLF</sequence>
<protein>
    <submittedName>
        <fullName evidence="1">Putative ovule protein</fullName>
    </submittedName>
</protein>